<name>A0A109MW14_9BACI</name>
<protein>
    <submittedName>
        <fullName evidence="7">Phage infection protein</fullName>
    </submittedName>
</protein>
<dbReference type="InterPro" id="IPR022703">
    <property type="entry name" value="DUF3533"/>
</dbReference>
<dbReference type="PANTHER" id="PTHR43077:SF5">
    <property type="entry name" value="PHAGE INFECTION PROTEIN"/>
    <property type="match status" value="1"/>
</dbReference>
<evidence type="ECO:0000259" key="6">
    <source>
        <dbReference type="Pfam" id="PF12051"/>
    </source>
</evidence>
<keyword evidence="3 5" id="KW-1133">Transmembrane helix</keyword>
<evidence type="ECO:0000256" key="4">
    <source>
        <dbReference type="ARBA" id="ARBA00023136"/>
    </source>
</evidence>
<evidence type="ECO:0000256" key="3">
    <source>
        <dbReference type="ARBA" id="ARBA00022989"/>
    </source>
</evidence>
<dbReference type="Proteomes" id="UP000064189">
    <property type="component" value="Unassembled WGS sequence"/>
</dbReference>
<organism evidence="7 8">
    <name type="scientific">Peribacillus simplex</name>
    <dbReference type="NCBI Taxonomy" id="1478"/>
    <lineage>
        <taxon>Bacteria</taxon>
        <taxon>Bacillati</taxon>
        <taxon>Bacillota</taxon>
        <taxon>Bacilli</taxon>
        <taxon>Bacillales</taxon>
        <taxon>Bacillaceae</taxon>
        <taxon>Peribacillus</taxon>
    </lineage>
</organism>
<dbReference type="PANTHER" id="PTHR43077">
    <property type="entry name" value="TRANSPORT PERMEASE YVFS-RELATED"/>
    <property type="match status" value="1"/>
</dbReference>
<feature type="transmembrane region" description="Helical" evidence="5">
    <location>
        <begin position="211"/>
        <end position="230"/>
    </location>
</feature>
<reference evidence="7 8" key="1">
    <citation type="submission" date="2015-11" db="EMBL/GenBank/DDBJ databases">
        <title>Genome Sequence of Bacillus simplex strain VanAntwerpen2.</title>
        <authorList>
            <person name="Couger M.B."/>
        </authorList>
    </citation>
    <scope>NUCLEOTIDE SEQUENCE [LARGE SCALE GENOMIC DNA]</scope>
    <source>
        <strain evidence="7 8">VanAntwerpen02</strain>
    </source>
</reference>
<feature type="transmembrane region" description="Helical" evidence="5">
    <location>
        <begin position="242"/>
        <end position="263"/>
    </location>
</feature>
<evidence type="ECO:0000256" key="2">
    <source>
        <dbReference type="ARBA" id="ARBA00022692"/>
    </source>
</evidence>
<keyword evidence="4 5" id="KW-0472">Membrane</keyword>
<dbReference type="GO" id="GO:0016020">
    <property type="term" value="C:membrane"/>
    <property type="evidence" value="ECO:0007669"/>
    <property type="project" value="UniProtKB-SubCell"/>
</dbReference>
<evidence type="ECO:0000313" key="7">
    <source>
        <dbReference type="EMBL" id="KWW16616.1"/>
    </source>
</evidence>
<proteinExistence type="predicted"/>
<feature type="transmembrane region" description="Helical" evidence="5">
    <location>
        <begin position="305"/>
        <end position="328"/>
    </location>
</feature>
<gene>
    <name evidence="7" type="ORF">AS888_24480</name>
</gene>
<dbReference type="Pfam" id="PF12051">
    <property type="entry name" value="DUF3533"/>
    <property type="match status" value="1"/>
</dbReference>
<dbReference type="AlphaFoldDB" id="A0A109MW14"/>
<dbReference type="Gene3D" id="3.40.1710.10">
    <property type="entry name" value="abc type-2 transporter like domain"/>
    <property type="match status" value="1"/>
</dbReference>
<evidence type="ECO:0000313" key="8">
    <source>
        <dbReference type="Proteomes" id="UP000064189"/>
    </source>
</evidence>
<comment type="subcellular location">
    <subcellularLocation>
        <location evidence="1">Membrane</location>
        <topology evidence="1">Multi-pass membrane protein</topology>
    </subcellularLocation>
</comment>
<evidence type="ECO:0000256" key="1">
    <source>
        <dbReference type="ARBA" id="ARBA00004141"/>
    </source>
</evidence>
<evidence type="ECO:0000256" key="5">
    <source>
        <dbReference type="SAM" id="Phobius"/>
    </source>
</evidence>
<accession>A0A109MW14</accession>
<keyword evidence="2 5" id="KW-0812">Transmembrane</keyword>
<dbReference type="RefSeq" id="WP_061143349.1">
    <property type="nucleotide sequence ID" value="NZ_LNNH01000032.1"/>
</dbReference>
<feature type="transmembrane region" description="Helical" evidence="5">
    <location>
        <begin position="361"/>
        <end position="380"/>
    </location>
</feature>
<feature type="transmembrane region" description="Helical" evidence="5">
    <location>
        <begin position="275"/>
        <end position="298"/>
    </location>
</feature>
<feature type="domain" description="DUF3533" evidence="6">
    <location>
        <begin position="13"/>
        <end position="352"/>
    </location>
</feature>
<dbReference type="EMBL" id="LNNH01000032">
    <property type="protein sequence ID" value="KWW16616.1"/>
    <property type="molecule type" value="Genomic_DNA"/>
</dbReference>
<keyword evidence="8" id="KW-1185">Reference proteome</keyword>
<sequence length="394" mass="43235">MVKNKMVFLAPIIALAVVLIFSLTLIPSVNPTPKNLPIAFVNEDQGVTLPDQTKVNMGEKMADMIKTSAEPKSDEEPVVDWVTVKNYKEVKQGLDKREYYAALVIPKDFSQKQASLQTPKPSSPEIQILVNQGMNTMASTLAGQMLNGIVDNMNTNIRSQILTGFEKQEGTLTTKQAAALVTPITKNVTNVNETGTHSANGNAPVSLFQPLWMACIAGAAFLTIMLNKLPFANRREKLANQLVQVLIGAVLAILVGFGLTWMADAVGMHIPHFTSIAWFLSIAYFSFFLMISAALSWLGMKGLPLFVIILFFGAPLLSMAPELMSSFYTNWIYSWLPMRFMVDGLRELFFFDKGLSWNHPTAVLVGIGIGGLTVLWASALKPGPKKEGESQTNM</sequence>
<dbReference type="InterPro" id="IPR051328">
    <property type="entry name" value="T7SS_ABC-Transporter"/>
</dbReference>
<comment type="caution">
    <text evidence="7">The sequence shown here is derived from an EMBL/GenBank/DDBJ whole genome shotgun (WGS) entry which is preliminary data.</text>
</comment>